<dbReference type="Gene3D" id="2.60.120.10">
    <property type="entry name" value="Jelly Rolls"/>
    <property type="match status" value="1"/>
</dbReference>
<dbReference type="InterPro" id="IPR014710">
    <property type="entry name" value="RmlC-like_jellyroll"/>
</dbReference>
<keyword evidence="1" id="KW-0479">Metal-binding</keyword>
<evidence type="ECO:0000313" key="3">
    <source>
        <dbReference type="Proteomes" id="UP000198238"/>
    </source>
</evidence>
<dbReference type="Pfam" id="PF07883">
    <property type="entry name" value="Cupin_2"/>
    <property type="match status" value="1"/>
</dbReference>
<dbReference type="SUPFAM" id="SSF51182">
    <property type="entry name" value="RmlC-like cupins"/>
    <property type="match status" value="1"/>
</dbReference>
<dbReference type="Proteomes" id="UP000198238">
    <property type="component" value="Chromosome"/>
</dbReference>
<dbReference type="CDD" id="cd02221">
    <property type="entry name" value="cupin_TM1287-like"/>
    <property type="match status" value="1"/>
</dbReference>
<sequence>MKHLVFAGLAAVLMSGAAWAADTPAAKPLDRSIQVYRKADMQEWNREKAGGGKGALLGRFAYTRHQTGRQDGFKEIGWLTLPKGASIGLHGHTDNEDTYIIISGKGVFTDGSGKETKVGAGDVTIARPGQSHALRNAGNEPLVFLNLIANPESLAK</sequence>
<protein>
    <submittedName>
        <fullName evidence="2">Cupin</fullName>
    </submittedName>
</protein>
<dbReference type="EMBL" id="CP022278">
    <property type="protein sequence ID" value="ASK27760.1"/>
    <property type="molecule type" value="Genomic_DNA"/>
</dbReference>
<reference evidence="2 3" key="1">
    <citation type="submission" date="2017-06" db="EMBL/GenBank/DDBJ databases">
        <title>Neisseria chenwenguii sp. nov., isolated from the intestinal contents of Tibetan Plateau Pika in Yushu, Qinghai Province, China.</title>
        <authorList>
            <person name="Zhang G."/>
        </authorList>
    </citation>
    <scope>NUCLEOTIDE SEQUENCE [LARGE SCALE GENOMIC DNA]</scope>
    <source>
        <strain evidence="2 3">10023</strain>
    </source>
</reference>
<keyword evidence="3" id="KW-1185">Reference proteome</keyword>
<dbReference type="PANTHER" id="PTHR35848:SF6">
    <property type="entry name" value="CUPIN TYPE-2 DOMAIN-CONTAINING PROTEIN"/>
    <property type="match status" value="1"/>
</dbReference>
<accession>A0A220S2Q8</accession>
<dbReference type="InterPro" id="IPR051610">
    <property type="entry name" value="GPI/OXD"/>
</dbReference>
<dbReference type="AlphaFoldDB" id="A0A220S2Q8"/>
<evidence type="ECO:0000256" key="1">
    <source>
        <dbReference type="ARBA" id="ARBA00022723"/>
    </source>
</evidence>
<name>A0A220S2Q8_9NEIS</name>
<proteinExistence type="predicted"/>
<dbReference type="KEGG" id="nei:BG910_08440"/>
<dbReference type="InterPro" id="IPR013096">
    <property type="entry name" value="Cupin_2"/>
</dbReference>
<dbReference type="PANTHER" id="PTHR35848">
    <property type="entry name" value="OXALATE-BINDING PROTEIN"/>
    <property type="match status" value="1"/>
</dbReference>
<dbReference type="InterPro" id="IPR011051">
    <property type="entry name" value="RmlC_Cupin_sf"/>
</dbReference>
<dbReference type="GO" id="GO:0046872">
    <property type="term" value="F:metal ion binding"/>
    <property type="evidence" value="ECO:0007669"/>
    <property type="project" value="UniProtKB-KW"/>
</dbReference>
<evidence type="ECO:0000313" key="2">
    <source>
        <dbReference type="EMBL" id="ASK27760.1"/>
    </source>
</evidence>
<dbReference type="OrthoDB" id="3231985at2"/>
<organism evidence="2 3">
    <name type="scientific">Neisseria chenwenguii</name>
    <dbReference type="NCBI Taxonomy" id="1853278"/>
    <lineage>
        <taxon>Bacteria</taxon>
        <taxon>Pseudomonadati</taxon>
        <taxon>Pseudomonadota</taxon>
        <taxon>Betaproteobacteria</taxon>
        <taxon>Neisseriales</taxon>
        <taxon>Neisseriaceae</taxon>
        <taxon>Neisseria</taxon>
    </lineage>
</organism>
<gene>
    <name evidence="2" type="ORF">BG910_08440</name>
</gene>